<organism evidence="2 3">
    <name type="scientific">Mycobacteroides chelonae</name>
    <name type="common">Mycobacterium chelonae</name>
    <dbReference type="NCBI Taxonomy" id="1774"/>
    <lineage>
        <taxon>Bacteria</taxon>
        <taxon>Bacillati</taxon>
        <taxon>Actinomycetota</taxon>
        <taxon>Actinomycetes</taxon>
        <taxon>Mycobacteriales</taxon>
        <taxon>Mycobacteriaceae</taxon>
        <taxon>Mycobacteroides</taxon>
    </lineage>
</organism>
<keyword evidence="1" id="KW-0472">Membrane</keyword>
<keyword evidence="1" id="KW-1133">Transmembrane helix</keyword>
<evidence type="ECO:0000256" key="1">
    <source>
        <dbReference type="SAM" id="Phobius"/>
    </source>
</evidence>
<feature type="transmembrane region" description="Helical" evidence="1">
    <location>
        <begin position="124"/>
        <end position="143"/>
    </location>
</feature>
<feature type="transmembrane region" description="Helical" evidence="1">
    <location>
        <begin position="20"/>
        <end position="38"/>
    </location>
</feature>
<dbReference type="Proteomes" id="UP000180113">
    <property type="component" value="Unassembled WGS sequence"/>
</dbReference>
<evidence type="ECO:0000313" key="2">
    <source>
        <dbReference type="EMBL" id="OHT55034.1"/>
    </source>
</evidence>
<evidence type="ECO:0000313" key="3">
    <source>
        <dbReference type="Proteomes" id="UP000180113"/>
    </source>
</evidence>
<dbReference type="AlphaFoldDB" id="A0AB73M6V7"/>
<keyword evidence="1" id="KW-0812">Transmembrane</keyword>
<gene>
    <name evidence="2" type="ORF">BKG62_02255</name>
</gene>
<proteinExistence type="predicted"/>
<dbReference type="EMBL" id="MLHW01000001">
    <property type="protein sequence ID" value="OHT55034.1"/>
    <property type="molecule type" value="Genomic_DNA"/>
</dbReference>
<protein>
    <submittedName>
        <fullName evidence="2">Uncharacterized protein</fullName>
    </submittedName>
</protein>
<dbReference type="RefSeq" id="WP_070940658.1">
    <property type="nucleotide sequence ID" value="NZ_CP058976.1"/>
</dbReference>
<accession>A0AB73M6V7</accession>
<feature type="transmembrane region" description="Helical" evidence="1">
    <location>
        <begin position="98"/>
        <end position="118"/>
    </location>
</feature>
<reference evidence="2 3" key="1">
    <citation type="submission" date="2016-10" db="EMBL/GenBank/DDBJ databases">
        <title>Evaluation of Human, Animal and Environmental Mycobacterium chelonae Isolates by Core Genome Phylogenomic Analysis, Targeted Gene Comparison, and Anti-microbial Susceptibility Patterns: A Tale of Mistaken Identities.</title>
        <authorList>
            <person name="Fogelson S.B."/>
            <person name="Camus A.C."/>
            <person name="Lorenz W."/>
            <person name="Vasireddy R."/>
            <person name="Vasireddy S."/>
            <person name="Smith T."/>
            <person name="Brown-Elliott B.A."/>
            <person name="Wallace R.J.Jr."/>
            <person name="Hasan N.A."/>
            <person name="Reischl U."/>
            <person name="Sanchez S."/>
        </authorList>
    </citation>
    <scope>NUCLEOTIDE SEQUENCE [LARGE SCALE GENOMIC DNA]</scope>
    <source>
        <strain evidence="2 3">42895</strain>
    </source>
</reference>
<name>A0AB73M6V7_MYCCH</name>
<comment type="caution">
    <text evidence="2">The sequence shown here is derived from an EMBL/GenBank/DDBJ whole genome shotgun (WGS) entry which is preliminary data.</text>
</comment>
<sequence length="158" mass="17561">MTVLFAAIDVATWENDRYTYAFQIALIALIAYPAGLLLSRIQSERLIEHQWALWGVSPNSYGEALRASHFGAAPTDPYVRSSAIRFIQIHQRRALSPLTVWLSVAGLAAITGFVRYALPSERPSADWFGYVALLAAVALYTSAKPWILRRRLTLLLAG</sequence>